<evidence type="ECO:0000256" key="6">
    <source>
        <dbReference type="SAM" id="Phobius"/>
    </source>
</evidence>
<feature type="transmembrane region" description="Helical" evidence="6">
    <location>
        <begin position="113"/>
        <end position="136"/>
    </location>
</feature>
<dbReference type="PANTHER" id="PTHR32196">
    <property type="entry name" value="ABC TRANSPORTER PERMEASE PROTEIN YPHD-RELATED-RELATED"/>
    <property type="match status" value="1"/>
</dbReference>
<keyword evidence="5 6" id="KW-0472">Membrane</keyword>
<evidence type="ECO:0000256" key="4">
    <source>
        <dbReference type="ARBA" id="ARBA00022989"/>
    </source>
</evidence>
<name>A0AAU1UIB2_9ACTN</name>
<accession>A0AAU1UIB2</accession>
<evidence type="ECO:0000256" key="3">
    <source>
        <dbReference type="ARBA" id="ARBA00022692"/>
    </source>
</evidence>
<dbReference type="Pfam" id="PF02653">
    <property type="entry name" value="BPD_transp_2"/>
    <property type="match status" value="1"/>
</dbReference>
<protein>
    <submittedName>
        <fullName evidence="7">ABC transporter permease</fullName>
    </submittedName>
</protein>
<feature type="transmembrane region" description="Helical" evidence="6">
    <location>
        <begin position="42"/>
        <end position="62"/>
    </location>
</feature>
<dbReference type="CDD" id="cd06579">
    <property type="entry name" value="TM_PBP1_transp_AraH_like"/>
    <property type="match status" value="1"/>
</dbReference>
<evidence type="ECO:0000313" key="7">
    <source>
        <dbReference type="EMBL" id="WTS17324.1"/>
    </source>
</evidence>
<proteinExistence type="predicted"/>
<feature type="transmembrane region" description="Helical" evidence="6">
    <location>
        <begin position="143"/>
        <end position="163"/>
    </location>
</feature>
<keyword evidence="2" id="KW-1003">Cell membrane</keyword>
<gene>
    <name evidence="7" type="ORF">OHU69_43570</name>
</gene>
<keyword evidence="3 6" id="KW-0812">Transmembrane</keyword>
<sequence length="346" mass="35314">MTATRTETEETVARTEKELLDAAEPVGSSRSERLSALVQQHGALAVLVIVSAVASLSFDSFATGDNLSNMATSSAFLAVVALGMTFVIITGGIDLSVGSLFALGGVLAAWGSQYGTLVALLLPMAVCGLIGVVNGLLIARSRLAPFIVTLAAMLGARGLMLSLTDEGANTYLVAKGSFLAELGQGTTLGLGNPVWITLALFVAGAVVLRRSRFGQHVYAVGGNEDAAALMGAPVARTKIIVYTLSGVLAGLAGALNAAWLASGVTILGNGMELEAISAVVIGGTLLTGGLGYVSGSLVGVLLLKVIQNVINQIGSLDSSYQQVVSGAFLAVVVIAQTWLGRRRQLL</sequence>
<feature type="transmembrane region" description="Helical" evidence="6">
    <location>
        <begin position="279"/>
        <end position="303"/>
    </location>
</feature>
<keyword evidence="4 6" id="KW-1133">Transmembrane helix</keyword>
<evidence type="ECO:0000256" key="5">
    <source>
        <dbReference type="ARBA" id="ARBA00023136"/>
    </source>
</evidence>
<dbReference type="AlphaFoldDB" id="A0AAU1UIB2"/>
<evidence type="ECO:0000256" key="1">
    <source>
        <dbReference type="ARBA" id="ARBA00004651"/>
    </source>
</evidence>
<dbReference type="GO" id="GO:0005886">
    <property type="term" value="C:plasma membrane"/>
    <property type="evidence" value="ECO:0007669"/>
    <property type="project" value="UniProtKB-SubCell"/>
</dbReference>
<feature type="transmembrane region" description="Helical" evidence="6">
    <location>
        <begin position="74"/>
        <end position="93"/>
    </location>
</feature>
<dbReference type="PANTHER" id="PTHR32196:SF63">
    <property type="entry name" value="INNER MEMBRANE ABC TRANSPORTER PERMEASE PROTEIN YJFF"/>
    <property type="match status" value="1"/>
</dbReference>
<feature type="transmembrane region" description="Helical" evidence="6">
    <location>
        <begin position="239"/>
        <end position="259"/>
    </location>
</feature>
<feature type="transmembrane region" description="Helical" evidence="6">
    <location>
        <begin position="323"/>
        <end position="340"/>
    </location>
</feature>
<comment type="subcellular location">
    <subcellularLocation>
        <location evidence="1">Cell membrane</location>
        <topology evidence="1">Multi-pass membrane protein</topology>
    </subcellularLocation>
</comment>
<reference evidence="7" key="1">
    <citation type="submission" date="2022-10" db="EMBL/GenBank/DDBJ databases">
        <title>The complete genomes of actinobacterial strains from the NBC collection.</title>
        <authorList>
            <person name="Joergensen T.S."/>
            <person name="Alvarez Arevalo M."/>
            <person name="Sterndorff E.B."/>
            <person name="Faurdal D."/>
            <person name="Vuksanovic O."/>
            <person name="Mourched A.-S."/>
            <person name="Charusanti P."/>
            <person name="Shaw S."/>
            <person name="Blin K."/>
            <person name="Weber T."/>
        </authorList>
    </citation>
    <scope>NUCLEOTIDE SEQUENCE</scope>
    <source>
        <strain evidence="7">NBC_00119</strain>
    </source>
</reference>
<dbReference type="GO" id="GO:0022857">
    <property type="term" value="F:transmembrane transporter activity"/>
    <property type="evidence" value="ECO:0007669"/>
    <property type="project" value="InterPro"/>
</dbReference>
<dbReference type="InterPro" id="IPR001851">
    <property type="entry name" value="ABC_transp_permease"/>
</dbReference>
<evidence type="ECO:0000256" key="2">
    <source>
        <dbReference type="ARBA" id="ARBA00022475"/>
    </source>
</evidence>
<feature type="transmembrane region" description="Helical" evidence="6">
    <location>
        <begin position="190"/>
        <end position="208"/>
    </location>
</feature>
<organism evidence="7">
    <name type="scientific">Streptomyces sp. NBC_00119</name>
    <dbReference type="NCBI Taxonomy" id="2975659"/>
    <lineage>
        <taxon>Bacteria</taxon>
        <taxon>Bacillati</taxon>
        <taxon>Actinomycetota</taxon>
        <taxon>Actinomycetes</taxon>
        <taxon>Kitasatosporales</taxon>
        <taxon>Streptomycetaceae</taxon>
        <taxon>Streptomyces</taxon>
    </lineage>
</organism>
<dbReference type="EMBL" id="CP108195">
    <property type="protein sequence ID" value="WTS17324.1"/>
    <property type="molecule type" value="Genomic_DNA"/>
</dbReference>